<gene>
    <name evidence="1" type="ORF">CLUMA_CG010255</name>
</gene>
<reference evidence="1 2" key="1">
    <citation type="submission" date="2015-04" db="EMBL/GenBank/DDBJ databases">
        <authorList>
            <person name="Syromyatnikov M.Y."/>
            <person name="Popov V.N."/>
        </authorList>
    </citation>
    <scope>NUCLEOTIDE SEQUENCE [LARGE SCALE GENOMIC DNA]</scope>
</reference>
<protein>
    <submittedName>
        <fullName evidence="1">CLUMA_CG010255, isoform A</fullName>
    </submittedName>
</protein>
<evidence type="ECO:0000313" key="1">
    <source>
        <dbReference type="EMBL" id="CRK96799.1"/>
    </source>
</evidence>
<dbReference type="AlphaFoldDB" id="A0A1J1I934"/>
<proteinExistence type="predicted"/>
<sequence length="68" mass="8232">MNVFLKDELKEKEKNVQKASIFFIFFPVFSSLDFLRGSSDEMRTYFNGYLTEWMIGIFDRNMQLYNQL</sequence>
<dbReference type="Proteomes" id="UP000183832">
    <property type="component" value="Unassembled WGS sequence"/>
</dbReference>
<evidence type="ECO:0000313" key="2">
    <source>
        <dbReference type="Proteomes" id="UP000183832"/>
    </source>
</evidence>
<keyword evidence="2" id="KW-1185">Reference proteome</keyword>
<organism evidence="1 2">
    <name type="scientific">Clunio marinus</name>
    <dbReference type="NCBI Taxonomy" id="568069"/>
    <lineage>
        <taxon>Eukaryota</taxon>
        <taxon>Metazoa</taxon>
        <taxon>Ecdysozoa</taxon>
        <taxon>Arthropoda</taxon>
        <taxon>Hexapoda</taxon>
        <taxon>Insecta</taxon>
        <taxon>Pterygota</taxon>
        <taxon>Neoptera</taxon>
        <taxon>Endopterygota</taxon>
        <taxon>Diptera</taxon>
        <taxon>Nematocera</taxon>
        <taxon>Chironomoidea</taxon>
        <taxon>Chironomidae</taxon>
        <taxon>Clunio</taxon>
    </lineage>
</organism>
<dbReference type="EMBL" id="CVRI01000044">
    <property type="protein sequence ID" value="CRK96799.1"/>
    <property type="molecule type" value="Genomic_DNA"/>
</dbReference>
<accession>A0A1J1I934</accession>
<name>A0A1J1I934_9DIPT</name>